<accession>A0A026X3N7</accession>
<sequence length="530" mass="57641">MAGKRSAATELNHDNWDEENEPEEAGTFTKASTDVLEKRVIKTGRRRLPSRDGANMKSAFGTFTGFKTSNSVMKSSPFSFLANVITPSSTTTSIAPTTIVNTNNKSVESGSASKAENASKTDNDNAKAQTLSGTSASKKGLSEQGNEKTKSHSSEYYAKLKGLNESVTTWIKTHVDANPFCILTPIFKDYEKYLKEIKEESAKVQASHTAEQTTQATPDRKNDSKKDASVEKKSEGSSFASSKALTSCIDTRPLIAAEWKPEKQMFPNLTTSAKSIFGNTEPKTEAPKSVFGNADVTPDKGRSIFGNIESNVARKSVFGNTTPDKNPFLRKPTVPDGVKTEEEETKPDVKPVAPTFPASTFSFGQSSTTSNATAGFSFGSAKPFSFAPQAVKPQDSEDKADNEKDEEDEEPPKPDFKPITEEGAIYEQRCKVFVKKDASFSDRGVGTLYLKPTPNGKMQLIVRADTALGNLLLNTLLTPSIPTKRMNKNSIMLVCLPMPDSTPPPIPVLLRVKTSQGADDLFETLNEHKK</sequence>
<evidence type="ECO:0000313" key="12">
    <source>
        <dbReference type="EMBL" id="EZA62009.1"/>
    </source>
</evidence>
<keyword evidence="6" id="KW-0007">Acetylation</keyword>
<dbReference type="SMART" id="SM00160">
    <property type="entry name" value="RanBD"/>
    <property type="match status" value="1"/>
</dbReference>
<dbReference type="InterPro" id="IPR045255">
    <property type="entry name" value="RanBP1-like"/>
</dbReference>
<dbReference type="Gene3D" id="2.30.29.30">
    <property type="entry name" value="Pleckstrin-homology domain (PH domain)/Phosphotyrosine-binding domain (PTB)"/>
    <property type="match status" value="1"/>
</dbReference>
<evidence type="ECO:0000256" key="8">
    <source>
        <dbReference type="ARBA" id="ARBA00023132"/>
    </source>
</evidence>
<feature type="region of interest" description="Disordered" evidence="10">
    <location>
        <begin position="1"/>
        <end position="32"/>
    </location>
</feature>
<organism evidence="12 14">
    <name type="scientific">Ooceraea biroi</name>
    <name type="common">Clonal raider ant</name>
    <name type="synonym">Cerapachys biroi</name>
    <dbReference type="NCBI Taxonomy" id="2015173"/>
    <lineage>
        <taxon>Eukaryota</taxon>
        <taxon>Metazoa</taxon>
        <taxon>Ecdysozoa</taxon>
        <taxon>Arthropoda</taxon>
        <taxon>Hexapoda</taxon>
        <taxon>Insecta</taxon>
        <taxon>Pterygota</taxon>
        <taxon>Neoptera</taxon>
        <taxon>Endopterygota</taxon>
        <taxon>Hymenoptera</taxon>
        <taxon>Apocrita</taxon>
        <taxon>Aculeata</taxon>
        <taxon>Formicoidea</taxon>
        <taxon>Formicidae</taxon>
        <taxon>Dorylinae</taxon>
        <taxon>Ooceraea</taxon>
    </lineage>
</organism>
<feature type="compositionally biased region" description="Basic and acidic residues" evidence="10">
    <location>
        <begin position="411"/>
        <end position="420"/>
    </location>
</feature>
<reference evidence="13 15" key="2">
    <citation type="journal article" date="2018" name="Genome Res.">
        <title>The genomic architecture and molecular evolution of ant odorant receptors.</title>
        <authorList>
            <person name="McKenzie S.K."/>
            <person name="Kronauer D.J.C."/>
        </authorList>
    </citation>
    <scope>NUCLEOTIDE SEQUENCE [LARGE SCALE GENOMIC DNA]</scope>
    <source>
        <strain evidence="13">Clonal line C1</strain>
    </source>
</reference>
<dbReference type="InterPro" id="IPR000156">
    <property type="entry name" value="Ran_bind_dom"/>
</dbReference>
<dbReference type="GO" id="GO:0006606">
    <property type="term" value="P:protein import into nucleus"/>
    <property type="evidence" value="ECO:0007669"/>
    <property type="project" value="TreeGrafter"/>
</dbReference>
<dbReference type="OMA" id="GIPCQRM"/>
<feature type="domain" description="RanBD1" evidence="11">
    <location>
        <begin position="416"/>
        <end position="529"/>
    </location>
</feature>
<keyword evidence="8" id="KW-0906">Nuclear pore complex</keyword>
<feature type="region of interest" description="Disordered" evidence="10">
    <location>
        <begin position="103"/>
        <end position="153"/>
    </location>
</feature>
<keyword evidence="9" id="KW-0539">Nucleus</keyword>
<evidence type="ECO:0000256" key="4">
    <source>
        <dbReference type="ARBA" id="ARBA00022816"/>
    </source>
</evidence>
<feature type="compositionally biased region" description="Basic and acidic residues" evidence="10">
    <location>
        <begin position="218"/>
        <end position="235"/>
    </location>
</feature>
<gene>
    <name evidence="13" type="ORF">DMN91_003646</name>
    <name evidence="12" type="ORF">X777_07358</name>
</gene>
<feature type="compositionally biased region" description="Polar residues" evidence="10">
    <location>
        <begin position="126"/>
        <end position="137"/>
    </location>
</feature>
<feature type="region of interest" description="Disordered" evidence="10">
    <location>
        <begin position="276"/>
        <end position="295"/>
    </location>
</feature>
<keyword evidence="2" id="KW-0813">Transport</keyword>
<dbReference type="InterPro" id="IPR015007">
    <property type="entry name" value="NUP2/50/61"/>
</dbReference>
<protein>
    <submittedName>
        <fullName evidence="12">Nuclear pore complex protein Nup50</fullName>
    </submittedName>
</protein>
<reference evidence="13" key="3">
    <citation type="submission" date="2018-07" db="EMBL/GenBank/DDBJ databases">
        <authorList>
            <person name="Mckenzie S.K."/>
            <person name="Kronauer D.J.C."/>
        </authorList>
    </citation>
    <scope>NUCLEOTIDE SEQUENCE</scope>
    <source>
        <strain evidence="13">Clonal line C1</strain>
    </source>
</reference>
<dbReference type="InterPro" id="IPR011993">
    <property type="entry name" value="PH-like_dom_sf"/>
</dbReference>
<keyword evidence="4" id="KW-0509">mRNA transport</keyword>
<dbReference type="Pfam" id="PF08911">
    <property type="entry name" value="NUP50"/>
    <property type="match status" value="1"/>
</dbReference>
<name>A0A026X3N7_OOCBI</name>
<evidence type="ECO:0000256" key="7">
    <source>
        <dbReference type="ARBA" id="ARBA00023010"/>
    </source>
</evidence>
<keyword evidence="5" id="KW-0653">Protein transport</keyword>
<feature type="region of interest" description="Disordered" evidence="10">
    <location>
        <begin position="386"/>
        <end position="421"/>
    </location>
</feature>
<dbReference type="Pfam" id="PF00638">
    <property type="entry name" value="Ran_BP1"/>
    <property type="match status" value="1"/>
</dbReference>
<evidence type="ECO:0000256" key="3">
    <source>
        <dbReference type="ARBA" id="ARBA00022737"/>
    </source>
</evidence>
<dbReference type="GO" id="GO:0005643">
    <property type="term" value="C:nuclear pore"/>
    <property type="evidence" value="ECO:0007669"/>
    <property type="project" value="UniProtKB-SubCell"/>
</dbReference>
<reference evidence="12 14" key="1">
    <citation type="journal article" date="2014" name="Curr. Biol.">
        <title>The genome of the clonal raider ant Cerapachys biroi.</title>
        <authorList>
            <person name="Oxley P.R."/>
            <person name="Ji L."/>
            <person name="Fetter-Pruneda I."/>
            <person name="McKenzie S.K."/>
            <person name="Li C."/>
            <person name="Hu H."/>
            <person name="Zhang G."/>
            <person name="Kronauer D.J."/>
        </authorList>
    </citation>
    <scope>NUCLEOTIDE SEQUENCE [LARGE SCALE GENOMIC DNA]</scope>
</reference>
<dbReference type="EMBL" id="KK107036">
    <property type="protein sequence ID" value="EZA62009.1"/>
    <property type="molecule type" value="Genomic_DNA"/>
</dbReference>
<dbReference type="SUPFAM" id="SSF50729">
    <property type="entry name" value="PH domain-like"/>
    <property type="match status" value="1"/>
</dbReference>
<proteinExistence type="predicted"/>
<feature type="region of interest" description="Disordered" evidence="10">
    <location>
        <begin position="202"/>
        <end position="236"/>
    </location>
</feature>
<evidence type="ECO:0000313" key="15">
    <source>
        <dbReference type="Proteomes" id="UP000279307"/>
    </source>
</evidence>
<keyword evidence="3" id="KW-0677">Repeat</keyword>
<dbReference type="Proteomes" id="UP000279307">
    <property type="component" value="Chromosome 4"/>
</dbReference>
<evidence type="ECO:0000256" key="5">
    <source>
        <dbReference type="ARBA" id="ARBA00022927"/>
    </source>
</evidence>
<dbReference type="CDD" id="cd13170">
    <property type="entry name" value="RanBD_NUP50"/>
    <property type="match status" value="1"/>
</dbReference>
<feature type="compositionally biased region" description="Polar residues" evidence="10">
    <location>
        <begin position="204"/>
        <end position="217"/>
    </location>
</feature>
<feature type="compositionally biased region" description="Polar residues" evidence="10">
    <location>
        <begin position="103"/>
        <end position="116"/>
    </location>
</feature>
<evidence type="ECO:0000256" key="1">
    <source>
        <dbReference type="ARBA" id="ARBA00004567"/>
    </source>
</evidence>
<feature type="region of interest" description="Disordered" evidence="10">
    <location>
        <begin position="317"/>
        <end position="353"/>
    </location>
</feature>
<comment type="subcellular location">
    <subcellularLocation>
        <location evidence="1">Nucleus</location>
        <location evidence="1">Nuclear pore complex</location>
    </subcellularLocation>
</comment>
<evidence type="ECO:0000256" key="6">
    <source>
        <dbReference type="ARBA" id="ARBA00022990"/>
    </source>
</evidence>
<dbReference type="PANTHER" id="PTHR23138">
    <property type="entry name" value="RAN BINDING PROTEIN"/>
    <property type="match status" value="1"/>
</dbReference>
<dbReference type="Proteomes" id="UP000053097">
    <property type="component" value="Unassembled WGS sequence"/>
</dbReference>
<evidence type="ECO:0000259" key="11">
    <source>
        <dbReference type="SMART" id="SM00160"/>
    </source>
</evidence>
<dbReference type="OrthoDB" id="10062131at2759"/>
<dbReference type="AlphaFoldDB" id="A0A026X3N7"/>
<evidence type="ECO:0000256" key="9">
    <source>
        <dbReference type="ARBA" id="ARBA00023242"/>
    </source>
</evidence>
<dbReference type="PANTHER" id="PTHR23138:SF141">
    <property type="entry name" value="NUCLEAR PORE COMPLEX PROTEIN NUP50"/>
    <property type="match status" value="1"/>
</dbReference>
<dbReference type="EMBL" id="QOIP01000004">
    <property type="protein sequence ID" value="RLU23442.1"/>
    <property type="molecule type" value="Genomic_DNA"/>
</dbReference>
<dbReference type="STRING" id="2015173.A0A026X3N7"/>
<evidence type="ECO:0000313" key="14">
    <source>
        <dbReference type="Proteomes" id="UP000053097"/>
    </source>
</evidence>
<keyword evidence="14" id="KW-1185">Reference proteome</keyword>
<evidence type="ECO:0000256" key="2">
    <source>
        <dbReference type="ARBA" id="ARBA00022448"/>
    </source>
</evidence>
<evidence type="ECO:0000313" key="13">
    <source>
        <dbReference type="EMBL" id="RLU23442.1"/>
    </source>
</evidence>
<dbReference type="GO" id="GO:0051028">
    <property type="term" value="P:mRNA transport"/>
    <property type="evidence" value="ECO:0007669"/>
    <property type="project" value="UniProtKB-KW"/>
</dbReference>
<evidence type="ECO:0000256" key="10">
    <source>
        <dbReference type="SAM" id="MobiDB-lite"/>
    </source>
</evidence>
<keyword evidence="7" id="KW-0811">Translocation</keyword>